<dbReference type="InterPro" id="IPR002182">
    <property type="entry name" value="NB-ARC"/>
</dbReference>
<feature type="domain" description="NB-ARC" evidence="8">
    <location>
        <begin position="175"/>
        <end position="229"/>
    </location>
</feature>
<keyword evidence="5" id="KW-0611">Plant defense</keyword>
<dbReference type="GO" id="GO:0005524">
    <property type="term" value="F:ATP binding"/>
    <property type="evidence" value="ECO:0007669"/>
    <property type="project" value="UniProtKB-KW"/>
</dbReference>
<dbReference type="Pfam" id="PF00931">
    <property type="entry name" value="NB-ARC"/>
    <property type="match status" value="1"/>
</dbReference>
<evidence type="ECO:0000256" key="7">
    <source>
        <dbReference type="SAM" id="MobiDB-lite"/>
    </source>
</evidence>
<accession>A0ABD3AF20</accession>
<dbReference type="InterPro" id="IPR027417">
    <property type="entry name" value="P-loop_NTPase"/>
</dbReference>
<comment type="similarity">
    <text evidence="1">Belongs to the disease resistance NB-LRR family.</text>
</comment>
<dbReference type="PANTHER" id="PTHR19338">
    <property type="entry name" value="TRANSLOCASE OF INNER MITOCHONDRIAL MEMBRANE 13 HOMOLOG"/>
    <property type="match status" value="1"/>
</dbReference>
<keyword evidence="4" id="KW-0547">Nucleotide-binding</keyword>
<feature type="region of interest" description="Disordered" evidence="7">
    <location>
        <begin position="142"/>
        <end position="163"/>
    </location>
</feature>
<evidence type="ECO:0000256" key="5">
    <source>
        <dbReference type="ARBA" id="ARBA00022821"/>
    </source>
</evidence>
<dbReference type="CDD" id="cd14798">
    <property type="entry name" value="RX-CC_like"/>
    <property type="match status" value="1"/>
</dbReference>
<evidence type="ECO:0000256" key="6">
    <source>
        <dbReference type="ARBA" id="ARBA00022840"/>
    </source>
</evidence>
<evidence type="ECO:0000313" key="10">
    <source>
        <dbReference type="Proteomes" id="UP001630127"/>
    </source>
</evidence>
<organism evidence="9 10">
    <name type="scientific">Cinchona calisaya</name>
    <dbReference type="NCBI Taxonomy" id="153742"/>
    <lineage>
        <taxon>Eukaryota</taxon>
        <taxon>Viridiplantae</taxon>
        <taxon>Streptophyta</taxon>
        <taxon>Embryophyta</taxon>
        <taxon>Tracheophyta</taxon>
        <taxon>Spermatophyta</taxon>
        <taxon>Magnoliopsida</taxon>
        <taxon>eudicotyledons</taxon>
        <taxon>Gunneridae</taxon>
        <taxon>Pentapetalae</taxon>
        <taxon>asterids</taxon>
        <taxon>lamiids</taxon>
        <taxon>Gentianales</taxon>
        <taxon>Rubiaceae</taxon>
        <taxon>Cinchonoideae</taxon>
        <taxon>Cinchoneae</taxon>
        <taxon>Cinchona</taxon>
    </lineage>
</organism>
<dbReference type="Gene3D" id="3.40.50.300">
    <property type="entry name" value="P-loop containing nucleotide triphosphate hydrolases"/>
    <property type="match status" value="1"/>
</dbReference>
<keyword evidence="10" id="KW-1185">Reference proteome</keyword>
<gene>
    <name evidence="9" type="ORF">ACH5RR_009566</name>
</gene>
<keyword evidence="2" id="KW-0433">Leucine-rich repeat</keyword>
<evidence type="ECO:0000313" key="9">
    <source>
        <dbReference type="EMBL" id="KAL3530244.1"/>
    </source>
</evidence>
<dbReference type="SUPFAM" id="SSF52540">
    <property type="entry name" value="P-loop containing nucleoside triphosphate hydrolases"/>
    <property type="match status" value="1"/>
</dbReference>
<evidence type="ECO:0000259" key="8">
    <source>
        <dbReference type="Pfam" id="PF00931"/>
    </source>
</evidence>
<name>A0ABD3AF20_9GENT</name>
<keyword evidence="3" id="KW-0677">Repeat</keyword>
<evidence type="ECO:0000256" key="1">
    <source>
        <dbReference type="ARBA" id="ARBA00008894"/>
    </source>
</evidence>
<dbReference type="InterPro" id="IPR038005">
    <property type="entry name" value="RX-like_CC"/>
</dbReference>
<comment type="caution">
    <text evidence="9">The sequence shown here is derived from an EMBL/GenBank/DDBJ whole genome shotgun (WGS) entry which is preliminary data.</text>
</comment>
<keyword evidence="6" id="KW-0067">ATP-binding</keyword>
<evidence type="ECO:0000256" key="3">
    <source>
        <dbReference type="ARBA" id="ARBA00022737"/>
    </source>
</evidence>
<reference evidence="9 10" key="1">
    <citation type="submission" date="2024-11" db="EMBL/GenBank/DDBJ databases">
        <title>A near-complete genome assembly of Cinchona calisaya.</title>
        <authorList>
            <person name="Lian D.C."/>
            <person name="Zhao X.W."/>
            <person name="Wei L."/>
        </authorList>
    </citation>
    <scope>NUCLEOTIDE SEQUENCE [LARGE SCALE GENOMIC DNA]</scope>
    <source>
        <tissue evidence="9">Nenye</tissue>
    </source>
</reference>
<sequence length="255" mass="28968">MDFALGNLLEKIKLLMVITSTFIFPRTDVLGFMDFLLENLKELPTCKVDSIALAKDQIQAVQEDLVALRTFLENILDRRNQDGKIQRLWSRTVEVAYRTSIAIQSLMVRNIPDCSSLEFKPIIEEINLIKMEGLKMADNCHSDFESPNDATKTSNPSPSQGSTPTINKFMVTLDDQENTVIEQLVSGSKQLDIISIVGMPGLGKTTLARSVYDNPSVRKLFHVHAWCVLFLKYIRSKICCFEFWVLLIMTFLINI</sequence>
<dbReference type="EMBL" id="JBJUIK010000004">
    <property type="protein sequence ID" value="KAL3530244.1"/>
    <property type="molecule type" value="Genomic_DNA"/>
</dbReference>
<dbReference type="GO" id="GO:0006952">
    <property type="term" value="P:defense response"/>
    <property type="evidence" value="ECO:0007669"/>
    <property type="project" value="UniProtKB-KW"/>
</dbReference>
<dbReference type="AlphaFoldDB" id="A0ABD3AF20"/>
<proteinExistence type="inferred from homology"/>
<evidence type="ECO:0000256" key="4">
    <source>
        <dbReference type="ARBA" id="ARBA00022741"/>
    </source>
</evidence>
<protein>
    <recommendedName>
        <fullName evidence="8">NB-ARC domain-containing protein</fullName>
    </recommendedName>
</protein>
<evidence type="ECO:0000256" key="2">
    <source>
        <dbReference type="ARBA" id="ARBA00022614"/>
    </source>
</evidence>
<dbReference type="Gene3D" id="1.20.5.4130">
    <property type="match status" value="1"/>
</dbReference>
<feature type="compositionally biased region" description="Polar residues" evidence="7">
    <location>
        <begin position="148"/>
        <end position="163"/>
    </location>
</feature>
<dbReference type="PANTHER" id="PTHR19338:SF73">
    <property type="entry name" value="DISEASE RESISTANCE PROTEIN RGA2-LIKE"/>
    <property type="match status" value="1"/>
</dbReference>
<dbReference type="Proteomes" id="UP001630127">
    <property type="component" value="Unassembled WGS sequence"/>
</dbReference>